<dbReference type="PRINTS" id="PR00411">
    <property type="entry name" value="PNDRDTASEI"/>
</dbReference>
<evidence type="ECO:0000256" key="3">
    <source>
        <dbReference type="ARBA" id="ARBA00022630"/>
    </source>
</evidence>
<evidence type="ECO:0000313" key="10">
    <source>
        <dbReference type="Proteomes" id="UP000799757"/>
    </source>
</evidence>
<dbReference type="InterPro" id="IPR050775">
    <property type="entry name" value="FAD-binding_Monooxygenases"/>
</dbReference>
<dbReference type="EMBL" id="MU001798">
    <property type="protein sequence ID" value="KAF2797816.1"/>
    <property type="molecule type" value="Genomic_DNA"/>
</dbReference>
<comment type="cofactor">
    <cofactor evidence="1">
        <name>FAD</name>
        <dbReference type="ChEBI" id="CHEBI:57692"/>
    </cofactor>
</comment>
<dbReference type="Proteomes" id="UP000799757">
    <property type="component" value="Unassembled WGS sequence"/>
</dbReference>
<evidence type="ECO:0000256" key="6">
    <source>
        <dbReference type="ARBA" id="ARBA00023002"/>
    </source>
</evidence>
<keyword evidence="5" id="KW-0521">NADP</keyword>
<feature type="domain" description="FAD/NAD(P)-binding" evidence="8">
    <location>
        <begin position="23"/>
        <end position="230"/>
    </location>
</feature>
<keyword evidence="7 9" id="KW-0503">Monooxygenase</keyword>
<dbReference type="InterPro" id="IPR036188">
    <property type="entry name" value="FAD/NAD-bd_sf"/>
</dbReference>
<dbReference type="PANTHER" id="PTHR43098:SF3">
    <property type="entry name" value="L-ORNITHINE N(5)-MONOOXYGENASE-RELATED"/>
    <property type="match status" value="1"/>
</dbReference>
<protein>
    <submittedName>
        <fullName evidence="9">Cyclopentanone 1,2-monooxygenase</fullName>
    </submittedName>
</protein>
<keyword evidence="4" id="KW-0274">FAD</keyword>
<evidence type="ECO:0000256" key="5">
    <source>
        <dbReference type="ARBA" id="ARBA00022857"/>
    </source>
</evidence>
<dbReference type="GO" id="GO:0004497">
    <property type="term" value="F:monooxygenase activity"/>
    <property type="evidence" value="ECO:0007669"/>
    <property type="project" value="UniProtKB-KW"/>
</dbReference>
<evidence type="ECO:0000256" key="2">
    <source>
        <dbReference type="ARBA" id="ARBA00010139"/>
    </source>
</evidence>
<reference evidence="9" key="1">
    <citation type="journal article" date="2020" name="Stud. Mycol.">
        <title>101 Dothideomycetes genomes: a test case for predicting lifestyles and emergence of pathogens.</title>
        <authorList>
            <person name="Haridas S."/>
            <person name="Albert R."/>
            <person name="Binder M."/>
            <person name="Bloem J."/>
            <person name="Labutti K."/>
            <person name="Salamov A."/>
            <person name="Andreopoulos B."/>
            <person name="Baker S."/>
            <person name="Barry K."/>
            <person name="Bills G."/>
            <person name="Bluhm B."/>
            <person name="Cannon C."/>
            <person name="Castanera R."/>
            <person name="Culley D."/>
            <person name="Daum C."/>
            <person name="Ezra D."/>
            <person name="Gonzalez J."/>
            <person name="Henrissat B."/>
            <person name="Kuo A."/>
            <person name="Liang C."/>
            <person name="Lipzen A."/>
            <person name="Lutzoni F."/>
            <person name="Magnuson J."/>
            <person name="Mondo S."/>
            <person name="Nolan M."/>
            <person name="Ohm R."/>
            <person name="Pangilinan J."/>
            <person name="Park H.-J."/>
            <person name="Ramirez L."/>
            <person name="Alfaro M."/>
            <person name="Sun H."/>
            <person name="Tritt A."/>
            <person name="Yoshinaga Y."/>
            <person name="Zwiers L.-H."/>
            <person name="Turgeon B."/>
            <person name="Goodwin S."/>
            <person name="Spatafora J."/>
            <person name="Crous P."/>
            <person name="Grigoriev I."/>
        </authorList>
    </citation>
    <scope>NUCLEOTIDE SEQUENCE</scope>
    <source>
        <strain evidence="9">CBS 109.77</strain>
    </source>
</reference>
<keyword evidence="6" id="KW-0560">Oxidoreductase</keyword>
<gene>
    <name evidence="9" type="ORF">K505DRAFT_414812</name>
</gene>
<proteinExistence type="inferred from homology"/>
<evidence type="ECO:0000313" key="9">
    <source>
        <dbReference type="EMBL" id="KAF2797816.1"/>
    </source>
</evidence>
<comment type="similarity">
    <text evidence="2">Belongs to the FAD-binding monooxygenase family.</text>
</comment>
<keyword evidence="10" id="KW-1185">Reference proteome</keyword>
<evidence type="ECO:0000259" key="8">
    <source>
        <dbReference type="Pfam" id="PF07992"/>
    </source>
</evidence>
<dbReference type="PANTHER" id="PTHR43098">
    <property type="entry name" value="L-ORNITHINE N(5)-MONOOXYGENASE-RELATED"/>
    <property type="match status" value="1"/>
</dbReference>
<evidence type="ECO:0000256" key="4">
    <source>
        <dbReference type="ARBA" id="ARBA00022827"/>
    </source>
</evidence>
<accession>A0A6A6XMM6</accession>
<name>A0A6A6XMM6_9PLEO</name>
<evidence type="ECO:0000256" key="7">
    <source>
        <dbReference type="ARBA" id="ARBA00023033"/>
    </source>
</evidence>
<keyword evidence="3" id="KW-0285">Flavoprotein</keyword>
<organism evidence="9 10">
    <name type="scientific">Melanomma pulvis-pyrius CBS 109.77</name>
    <dbReference type="NCBI Taxonomy" id="1314802"/>
    <lineage>
        <taxon>Eukaryota</taxon>
        <taxon>Fungi</taxon>
        <taxon>Dikarya</taxon>
        <taxon>Ascomycota</taxon>
        <taxon>Pezizomycotina</taxon>
        <taxon>Dothideomycetes</taxon>
        <taxon>Pleosporomycetidae</taxon>
        <taxon>Pleosporales</taxon>
        <taxon>Melanommataceae</taxon>
        <taxon>Melanomma</taxon>
    </lineage>
</organism>
<dbReference type="AlphaFoldDB" id="A0A6A6XMM6"/>
<dbReference type="Gene3D" id="3.50.50.60">
    <property type="entry name" value="FAD/NAD(P)-binding domain"/>
    <property type="match status" value="3"/>
</dbReference>
<dbReference type="Pfam" id="PF07992">
    <property type="entry name" value="Pyr_redox_2"/>
    <property type="match status" value="1"/>
</dbReference>
<dbReference type="OrthoDB" id="66881at2759"/>
<evidence type="ECO:0000256" key="1">
    <source>
        <dbReference type="ARBA" id="ARBA00001974"/>
    </source>
</evidence>
<dbReference type="SUPFAM" id="SSF51905">
    <property type="entry name" value="FAD/NAD(P)-binding domain"/>
    <property type="match status" value="2"/>
</dbReference>
<dbReference type="InterPro" id="IPR023753">
    <property type="entry name" value="FAD/NAD-binding_dom"/>
</dbReference>
<sequence>MNSIKDTPKFTNGTIDNEVQELDAIIVGAGFAGVYQLKRLRDAGYTVKLVESGSDYGGVWYWNRYPGARVDSAVPHYEFSDPALWEDWTWTQRFPGSAELRDYFAYVADKWDLRKDTKFDSFVEAAIWDEEQAKWTVRTREGERFKAKFLLLNTGIAAKRYTPDWKGVDEFKGTFIHPSYWPHKEPDLAGKKIAVIGTGSTGVQLATELSKIAGHLTLFQRTPNLAMPMKQVDYELPEQALAKSLYPSFFSHRVDYFSGFSFGFLSRATFDDTPEERIKTYESLWAEGDFKFWLGTYHDMLFDERANREAYNFWRDKTRARIQDSKIADILAPMQQPHAFGCKRISLENGYFEIFNSPHVSLVDTSATPIVEITETGIKTAEKEREFDYIICATGFDAVTGGLAQIDIKGSRGESLSEHWKGGAKTYLGLCIAGFPNLFFTYGPHGPTALCNGPTCAELQGGWILDAMDFMKEKGLKTIEAKVESEMKWKEKIWNLANATLLPSTKSWYMGDNIPGKPREPLFYLGGVPTYYKTIYDVAADGYTGFDLA</sequence>